<keyword evidence="3" id="KW-1185">Reference proteome</keyword>
<evidence type="ECO:0000259" key="1">
    <source>
        <dbReference type="Pfam" id="PF20041"/>
    </source>
</evidence>
<evidence type="ECO:0000313" key="3">
    <source>
        <dbReference type="Proteomes" id="UP000772618"/>
    </source>
</evidence>
<dbReference type="RefSeq" id="WP_254154872.1">
    <property type="nucleotide sequence ID" value="NZ_JAHESD010000042.1"/>
</dbReference>
<protein>
    <recommendedName>
        <fullName evidence="1">DUF6443 domain-containing protein</fullName>
    </recommendedName>
</protein>
<dbReference type="EMBL" id="JAHESD010000042">
    <property type="protein sequence ID" value="MBT1704912.1"/>
    <property type="molecule type" value="Genomic_DNA"/>
</dbReference>
<feature type="domain" description="DUF6443" evidence="1">
    <location>
        <begin position="40"/>
        <end position="163"/>
    </location>
</feature>
<comment type="caution">
    <text evidence="2">The sequence shown here is derived from an EMBL/GenBank/DDBJ whole genome shotgun (WGS) entry which is preliminary data.</text>
</comment>
<dbReference type="InterPro" id="IPR045619">
    <property type="entry name" value="DUF6443"/>
</dbReference>
<dbReference type="Pfam" id="PF20041">
    <property type="entry name" value="DUF6443"/>
    <property type="match status" value="1"/>
</dbReference>
<proteinExistence type="predicted"/>
<name>A0ABS5VU21_9BACT</name>
<sequence>MKKTSLIIVFYLLLNFGYGQSSYTTAMNYIVATEFLKEGITSSTDINNLEPSKLAQTVQYFDGLGRQVQTVKIGSSPFGVDMIYPVAYDEYGREVVKYLPYARNIRSGQYASSALMEQGNFYQSSSKVANDRAPFQKFIFESSPLNRVIKTGAPGEAWQPLQNPADISDKSVKIRYAGNAFGEVLRFKYDALTEQISVNEMSTEMYYQANTLFKHTTIDEHNNEIIEFVDTEGRTLCKKIQYAKGAYATTYYIYDDFGNLIAVLPPESMKLLTK</sequence>
<gene>
    <name evidence="2" type="ORF">KK060_16585</name>
</gene>
<accession>A0ABS5VU21</accession>
<evidence type="ECO:0000313" key="2">
    <source>
        <dbReference type="EMBL" id="MBT1704912.1"/>
    </source>
</evidence>
<reference evidence="2 3" key="1">
    <citation type="submission" date="2021-05" db="EMBL/GenBank/DDBJ databases">
        <title>A Polyphasic approach of four new species of the genus Ohtaekwangia: Ohtaekwangia histidinii sp. nov., Ohtaekwangia cretensis sp. nov., Ohtaekwangia indiensis sp. nov., Ohtaekwangia reichenbachii sp. nov. from diverse environment.</title>
        <authorList>
            <person name="Octaviana S."/>
        </authorList>
    </citation>
    <scope>NUCLEOTIDE SEQUENCE [LARGE SCALE GENOMIC DNA]</scope>
    <source>
        <strain evidence="2 3">PWU20</strain>
    </source>
</reference>
<dbReference type="Proteomes" id="UP000772618">
    <property type="component" value="Unassembled WGS sequence"/>
</dbReference>
<organism evidence="2 3">
    <name type="scientific">Chryseosolibacter indicus</name>
    <dbReference type="NCBI Taxonomy" id="2782351"/>
    <lineage>
        <taxon>Bacteria</taxon>
        <taxon>Pseudomonadati</taxon>
        <taxon>Bacteroidota</taxon>
        <taxon>Cytophagia</taxon>
        <taxon>Cytophagales</taxon>
        <taxon>Chryseotaleaceae</taxon>
        <taxon>Chryseosolibacter</taxon>
    </lineage>
</organism>